<feature type="binding site" description="axial binding residue" evidence="6">
    <location>
        <position position="393"/>
    </location>
    <ligand>
        <name>heme b</name>
        <dbReference type="ChEBI" id="CHEBI:60344"/>
    </ligand>
    <ligandPart>
        <name>Fe</name>
        <dbReference type="ChEBI" id="CHEBI:18248"/>
    </ligandPart>
</feature>
<gene>
    <name evidence="7" type="ORF">SCHPADRAFT_906873</name>
</gene>
<dbReference type="GO" id="GO:0020037">
    <property type="term" value="F:heme binding"/>
    <property type="evidence" value="ECO:0007669"/>
    <property type="project" value="InterPro"/>
</dbReference>
<keyword evidence="5 6" id="KW-0408">Iron</keyword>
<dbReference type="GO" id="GO:0004601">
    <property type="term" value="F:peroxidase activity"/>
    <property type="evidence" value="ECO:0007669"/>
    <property type="project" value="UniProtKB-KW"/>
</dbReference>
<protein>
    <submittedName>
        <fullName evidence="7">Heme peroxidase</fullName>
    </submittedName>
</protein>
<evidence type="ECO:0000256" key="5">
    <source>
        <dbReference type="ARBA" id="ARBA00023004"/>
    </source>
</evidence>
<dbReference type="GO" id="GO:0005506">
    <property type="term" value="F:iron ion binding"/>
    <property type="evidence" value="ECO:0007669"/>
    <property type="project" value="InterPro"/>
</dbReference>
<dbReference type="InterPro" id="IPR010255">
    <property type="entry name" value="Haem_peroxidase_sf"/>
</dbReference>
<dbReference type="Pfam" id="PF03098">
    <property type="entry name" value="An_peroxidase"/>
    <property type="match status" value="1"/>
</dbReference>
<dbReference type="Gene3D" id="1.10.640.10">
    <property type="entry name" value="Haem peroxidase domain superfamily, animal type"/>
    <property type="match status" value="1"/>
</dbReference>
<dbReference type="InParanoid" id="A0A0H2RLX6"/>
<evidence type="ECO:0000256" key="4">
    <source>
        <dbReference type="ARBA" id="ARBA00023002"/>
    </source>
</evidence>
<dbReference type="PROSITE" id="PS50292">
    <property type="entry name" value="PEROXIDASE_3"/>
    <property type="match status" value="1"/>
</dbReference>
<evidence type="ECO:0000313" key="7">
    <source>
        <dbReference type="EMBL" id="KLO10438.1"/>
    </source>
</evidence>
<dbReference type="GO" id="GO:0006631">
    <property type="term" value="P:fatty acid metabolic process"/>
    <property type="evidence" value="ECO:0007669"/>
    <property type="project" value="UniProtKB-ARBA"/>
</dbReference>
<dbReference type="InterPro" id="IPR050783">
    <property type="entry name" value="Oxylipin_biosynth_metab"/>
</dbReference>
<dbReference type="SUPFAM" id="SSF48264">
    <property type="entry name" value="Cytochrome P450"/>
    <property type="match status" value="1"/>
</dbReference>
<evidence type="ECO:0000256" key="3">
    <source>
        <dbReference type="ARBA" id="ARBA00022964"/>
    </source>
</evidence>
<evidence type="ECO:0000256" key="2">
    <source>
        <dbReference type="ARBA" id="ARBA00022723"/>
    </source>
</evidence>
<evidence type="ECO:0000256" key="6">
    <source>
        <dbReference type="PIRSR" id="PIRSR619791-2"/>
    </source>
</evidence>
<dbReference type="InterPro" id="IPR034812">
    <property type="entry name" value="Ppo-like_N"/>
</dbReference>
<accession>A0A0H2RLX6</accession>
<dbReference type="SUPFAM" id="SSF48113">
    <property type="entry name" value="Heme-dependent peroxidases"/>
    <property type="match status" value="1"/>
</dbReference>
<dbReference type="OrthoDB" id="823504at2759"/>
<dbReference type="InterPro" id="IPR019791">
    <property type="entry name" value="Haem_peroxidase_animal"/>
</dbReference>
<dbReference type="GO" id="GO:0051213">
    <property type="term" value="F:dioxygenase activity"/>
    <property type="evidence" value="ECO:0007669"/>
    <property type="project" value="UniProtKB-KW"/>
</dbReference>
<keyword evidence="4" id="KW-0560">Oxidoreductase</keyword>
<dbReference type="GO" id="GO:0006979">
    <property type="term" value="P:response to oxidative stress"/>
    <property type="evidence" value="ECO:0007669"/>
    <property type="project" value="InterPro"/>
</dbReference>
<reference evidence="7 8" key="1">
    <citation type="submission" date="2015-04" db="EMBL/GenBank/DDBJ databases">
        <title>Complete genome sequence of Schizopora paradoxa KUC8140, a cosmopolitan wood degrader in East Asia.</title>
        <authorList>
            <consortium name="DOE Joint Genome Institute"/>
            <person name="Min B."/>
            <person name="Park H."/>
            <person name="Jang Y."/>
            <person name="Kim J.-J."/>
            <person name="Kim K.H."/>
            <person name="Pangilinan J."/>
            <person name="Lipzen A."/>
            <person name="Riley R."/>
            <person name="Grigoriev I.V."/>
            <person name="Spatafora J.W."/>
            <person name="Choi I.-G."/>
        </authorList>
    </citation>
    <scope>NUCLEOTIDE SEQUENCE [LARGE SCALE GENOMIC DNA]</scope>
    <source>
        <strain evidence="7 8">KUC8140</strain>
    </source>
</reference>
<dbReference type="Proteomes" id="UP000053477">
    <property type="component" value="Unassembled WGS sequence"/>
</dbReference>
<keyword evidence="2 6" id="KW-0479">Metal-binding</keyword>
<dbReference type="PANTHER" id="PTHR11903:SF37">
    <property type="entry name" value="PSI-PRODUCING OXYGENASE A"/>
    <property type="match status" value="1"/>
</dbReference>
<proteinExistence type="predicted"/>
<dbReference type="InterPro" id="IPR036396">
    <property type="entry name" value="Cyt_P450_sf"/>
</dbReference>
<keyword evidence="3" id="KW-0223">Dioxygenase</keyword>
<dbReference type="CDD" id="cd09817">
    <property type="entry name" value="linoleate_diol_synthase_like"/>
    <property type="match status" value="1"/>
</dbReference>
<dbReference type="AlphaFoldDB" id="A0A0H2RLX6"/>
<keyword evidence="7" id="KW-0575">Peroxidase</keyword>
<dbReference type="InterPro" id="IPR037120">
    <property type="entry name" value="Haem_peroxidase_sf_animal"/>
</dbReference>
<dbReference type="STRING" id="27342.A0A0H2RLX6"/>
<evidence type="ECO:0000256" key="1">
    <source>
        <dbReference type="ARBA" id="ARBA00022617"/>
    </source>
</evidence>
<sequence length="1109" mass="121951">MPSQPKLDLADSPIVSLADVVHLKDRPLPTAPDGQYDYAVAAAGDPNGQNDQHSRLYALADTIDQIAQRGPPITDPKFAGAILDQLRNPDAVDDRKNIFVDSLAAITKIPAGAVETKLNNEAITLLYDTLTHPPATFLGDQARFRAADGGGNNPEWPDLGRAGTPYARSVQGKHPQPWNAMPDPNLVFDELLKADNFQPHPGGNSSLTFAFASLVTHSLFRTNPQQGYINDTSSYLDLSPLYGASQAEQDSVRDKAQGRGLMYNDCYAEERLGFLPPAAGALLVIFCRNHNFIANMLLSINEKGTWKNPPPVDQAERERQDEEIFQTARLVNCGHFMALIFGDYVAGFLGLGRSGNSWSMNPFDPIKRDNQTPVTRGTGNAVSVEFNLLYRWHAVTAQEDITWTENAFKYFFNGKPADTLQVEDINTAFRAAFASMPASPAQRPLGDLQRGPDGKFSDDGLAGILHGATEKMAGAYRARGTPAVLKVVEVMAINQGRKWGMCTMNEFREFLGLKPFANFKEWNSQVPGVAEAAEKLYGHVNNLELYVGLQAEDTMALGPGSGICCGYTMTRAILADAIALVRGDRYYTTDYTPANLTSWGYLDCARDPNNGAFGAALPKLLMRHLPRHYPANSVYSLFPFFTPATTKQNLTNLGIVAQYELTPPVVVPIPKVVETIQGIDFVFSASNDRFKRFNQTYTADMAALTEGYGFMLTFDDAEKHKKDWELVIGALFPEKGKSYEGYKEWYLGTVKGLVEQNSYKYRGRPGKTVDIVQEVINLAAVHWSADLLCGIPLKTKANPRGMFTEQETYDMFMVLFTCVFENVQPETGWILRNTAQGVSKIINNLIQQSIEEVAPRTATSALGFIQGMFASLKDKFTAPAATNKECHPFLSKLAASGRPMNELIACVIGLAVGSSVNVSQALAQVVDLYLQPKYAADCEMLKQACREGNMERVKGYVREGQRLAPQFAGLLRAVVGKEGETTVIEQGSGKEKVVVQTGDLVFASFKKANLDPTTFPNPETIDPTRPASLYRNQGSGFHLCPGIDFTQEVFAELLRYIFLLPNIRRAQGTAGVLAGFDMDQFGTMGRVYVQESGNWSPWPGSLYVDYDDA</sequence>
<organism evidence="7 8">
    <name type="scientific">Schizopora paradoxa</name>
    <dbReference type="NCBI Taxonomy" id="27342"/>
    <lineage>
        <taxon>Eukaryota</taxon>
        <taxon>Fungi</taxon>
        <taxon>Dikarya</taxon>
        <taxon>Basidiomycota</taxon>
        <taxon>Agaricomycotina</taxon>
        <taxon>Agaricomycetes</taxon>
        <taxon>Hymenochaetales</taxon>
        <taxon>Schizoporaceae</taxon>
        <taxon>Schizopora</taxon>
    </lineage>
</organism>
<evidence type="ECO:0000313" key="8">
    <source>
        <dbReference type="Proteomes" id="UP000053477"/>
    </source>
</evidence>
<dbReference type="PRINTS" id="PR00457">
    <property type="entry name" value="ANPEROXIDASE"/>
</dbReference>
<dbReference type="EMBL" id="KQ086026">
    <property type="protein sequence ID" value="KLO10438.1"/>
    <property type="molecule type" value="Genomic_DNA"/>
</dbReference>
<dbReference type="GO" id="GO:0004497">
    <property type="term" value="F:monooxygenase activity"/>
    <property type="evidence" value="ECO:0007669"/>
    <property type="project" value="InterPro"/>
</dbReference>
<dbReference type="GO" id="GO:0016705">
    <property type="term" value="F:oxidoreductase activity, acting on paired donors, with incorporation or reduction of molecular oxygen"/>
    <property type="evidence" value="ECO:0007669"/>
    <property type="project" value="InterPro"/>
</dbReference>
<keyword evidence="8" id="KW-1185">Reference proteome</keyword>
<dbReference type="PANTHER" id="PTHR11903">
    <property type="entry name" value="PROSTAGLANDIN G/H SYNTHASE"/>
    <property type="match status" value="1"/>
</dbReference>
<keyword evidence="1 6" id="KW-0349">Heme</keyword>
<dbReference type="Gene3D" id="1.10.630.10">
    <property type="entry name" value="Cytochrome P450"/>
    <property type="match status" value="1"/>
</dbReference>
<name>A0A0H2RLX6_9AGAM</name>